<protein>
    <submittedName>
        <fullName evidence="7">Putative membrane protein</fullName>
    </submittedName>
</protein>
<dbReference type="GO" id="GO:0009306">
    <property type="term" value="P:protein secretion"/>
    <property type="evidence" value="ECO:0007669"/>
    <property type="project" value="InterPro"/>
</dbReference>
<dbReference type="STRING" id="1562970.ING2E5B_1345"/>
<organism evidence="7 8">
    <name type="scientific">Fermentimonas caenicola</name>
    <dbReference type="NCBI Taxonomy" id="1562970"/>
    <lineage>
        <taxon>Bacteria</taxon>
        <taxon>Pseudomonadati</taxon>
        <taxon>Bacteroidota</taxon>
        <taxon>Bacteroidia</taxon>
        <taxon>Bacteroidales</taxon>
        <taxon>Dysgonomonadaceae</taxon>
        <taxon>Fermentimonas</taxon>
    </lineage>
</organism>
<evidence type="ECO:0000256" key="5">
    <source>
        <dbReference type="SAM" id="Phobius"/>
    </source>
</evidence>
<evidence type="ECO:0000259" key="6">
    <source>
        <dbReference type="Pfam" id="PF04357"/>
    </source>
</evidence>
<dbReference type="InterPro" id="IPR007452">
    <property type="entry name" value="TamB_C"/>
</dbReference>
<keyword evidence="4 5" id="KW-0472">Membrane</keyword>
<name>A0A098BZK7_9BACT</name>
<proteinExistence type="predicted"/>
<gene>
    <name evidence="7" type="ORF">ING2E5B_1345</name>
</gene>
<feature type="domain" description="Translocation and assembly module TamB C-terminal" evidence="6">
    <location>
        <begin position="1039"/>
        <end position="1452"/>
    </location>
</feature>
<evidence type="ECO:0000256" key="2">
    <source>
        <dbReference type="ARBA" id="ARBA00022692"/>
    </source>
</evidence>
<dbReference type="OrthoDB" id="680700at2"/>
<evidence type="ECO:0000256" key="3">
    <source>
        <dbReference type="ARBA" id="ARBA00022989"/>
    </source>
</evidence>
<accession>A0A098BZK7</accession>
<keyword evidence="8" id="KW-1185">Reference proteome</keyword>
<evidence type="ECO:0000313" key="8">
    <source>
        <dbReference type="Proteomes" id="UP000032417"/>
    </source>
</evidence>
<reference evidence="7 8" key="1">
    <citation type="submission" date="2014-08" db="EMBL/GenBank/DDBJ databases">
        <authorList>
            <person name="Wibberg D."/>
        </authorList>
    </citation>
    <scope>NUCLEOTIDE SEQUENCE [LARGE SCALE GENOMIC DNA]</scope>
    <source>
        <strain evidence="8">ING2-E5B</strain>
    </source>
</reference>
<feature type="transmembrane region" description="Helical" evidence="5">
    <location>
        <begin position="7"/>
        <end position="29"/>
    </location>
</feature>
<keyword evidence="3 5" id="KW-1133">Transmembrane helix</keyword>
<dbReference type="GO" id="GO:0005886">
    <property type="term" value="C:plasma membrane"/>
    <property type="evidence" value="ECO:0007669"/>
    <property type="project" value="InterPro"/>
</dbReference>
<comment type="subcellular location">
    <subcellularLocation>
        <location evidence="1">Membrane</location>
        <topology evidence="1">Single-pass membrane protein</topology>
    </subcellularLocation>
</comment>
<dbReference type="Pfam" id="PF04357">
    <property type="entry name" value="TamB"/>
    <property type="match status" value="1"/>
</dbReference>
<dbReference type="HOGENOM" id="CLU_002997_1_1_10"/>
<dbReference type="KEGG" id="pbt:ING2E5B_1345"/>
<evidence type="ECO:0000256" key="1">
    <source>
        <dbReference type="ARBA" id="ARBA00004167"/>
    </source>
</evidence>
<dbReference type="Proteomes" id="UP000032417">
    <property type="component" value="Chromosome 1"/>
</dbReference>
<evidence type="ECO:0000313" key="7">
    <source>
        <dbReference type="EMBL" id="CEA16094.1"/>
    </source>
</evidence>
<dbReference type="EMBL" id="LN515532">
    <property type="protein sequence ID" value="CEA16094.1"/>
    <property type="molecule type" value="Genomic_DNA"/>
</dbReference>
<keyword evidence="2 5" id="KW-0812">Transmembrane</keyword>
<evidence type="ECO:0000256" key="4">
    <source>
        <dbReference type="ARBA" id="ARBA00023136"/>
    </source>
</evidence>
<sequence>MAKKIARILAIVVISIILLNIVLFITFSLPPIQKWAAGYALEKLEPAIGTNASLDGIRIRLFNTVELNGLYVEDQKQDTLFYADRISARIRALDLLRNRLTVQKTGIENFKANVYRNTAEEPFNFQFIIDAFTSEKDTLVVKKEKDSMLITGEDIILKNGTINYNILSEPETPGQFNVNHFSVYNFNFKANAYFQSIGDMKANIDILSFVENNSGLYLNNLKANVTGKGKQLESDYVQISLNNSDIQINGASFNTETKEFSLNLISDQIDPKDIGKFYYPVADLKEKLSFEIVADGQLPSANLNKFTLQYGSDTYFDITGMISDYSDFEKSDLRVDVRNMNVSQSDLESIIQVWAAEYVSPTQLTALGNLNLELQAIGKLRGFNYNGYINTEQGDVSLNGLGRITNSFSFLSFEGPVTVDNFNVSNIIGEGAGVGNATLSAKTKVIIPKEDVLTVSAEGVVEALIYNDYLYNDINFNGLYAGNNVSANLKMDSPLNQFDITGDITFGDSLGFIVNGNVQRLNLNPFIQMKSWKTPILTTQIEANMKGTTIDDIAGTLVIKNSSIVDSNFIYNPGPIYLQALSDTGEGKRLQIMSSFMEAELIGDYYFSTIAKELKQVLHPHLPSLIAISEDLHSESADSDNYNYTENINSRNLIPGNNNFKFNILLNNTEDFSYTFGLPFYNVEQANINGSVDMTVGNTIQLNAHIPRIMFGNSDIRETRVDLNNKGDGIGVNLNTYLVQSNGFINAILRTDAVNDSIINNLTFDVEKSSSSAKGNLLISMGFDRDLNNDLASNIRIHPSTIDFNGNKIDINDAAIVYNKDRISITNFGITEDQMLLLGIDGIASKSEADNLRIYFNNTELANILTALNISNFAGSINGGITIRQALETPMIITEDLRIENITVHNDTIGSLIIEGDWDQIYSGLNLDAYLIKDGERNLEIKGYVPTGSESPLPMDVTVTMEEFQLYALQPLTVSSLSKISGRVNSNIKITGSLSEPVTEGWLGIEDGEIKVAYTNVTYYLSDTVQIKKDNVGLENLVIRDQNNKTATLNLSLSHTNFGRMIYTVGITLDDFMLLNNENRTDLMVYGDMRLSGNLSVTGSPMGIYGDGNVTTRSASEVTVMLPQTAQATEYSGIIYINTHQSDSLAFLRRRDEELNLTNTKVKSAIPIIMRATVDLNPMLELSVLLDPTTGNAIEVNGEGELNINFNSKSTPPVRLYGDYEINKGKFHYNLQNLRTVDFNIREGSRLTMEGDPMNTQFNIIAYLPVRADLTALSPTFTTELANTRVPVNALLQIRGNLEGMDLQYDIELPESSNDIQQRVNSFISDEETKILQFAYLATTGSFIPSQGSPDLNFGSSVFTKFAASTLSRGLDALFSSALNDNWSVSTNLESVDGTLDNVRMGLDVSTRLLNNRLRMSTNLSYGDNSMMASQQAFMGEFDLEYDLNTWLMLRAFNRANERFYSRTPTTQGVGVVVTKEAHSLRDLFNFRFIRPKEDD</sequence>